<comment type="caution">
    <text evidence="1">The sequence shown here is derived from an EMBL/GenBank/DDBJ whole genome shotgun (WGS) entry which is preliminary data.</text>
</comment>
<name>A0A645C9L8_9ZZZZ</name>
<accession>A0A645C9L8</accession>
<dbReference type="EMBL" id="VSSQ01025118">
    <property type="protein sequence ID" value="MPM73044.1"/>
    <property type="molecule type" value="Genomic_DNA"/>
</dbReference>
<evidence type="ECO:0000313" key="1">
    <source>
        <dbReference type="EMBL" id="MPM73044.1"/>
    </source>
</evidence>
<organism evidence="1">
    <name type="scientific">bioreactor metagenome</name>
    <dbReference type="NCBI Taxonomy" id="1076179"/>
    <lineage>
        <taxon>unclassified sequences</taxon>
        <taxon>metagenomes</taxon>
        <taxon>ecological metagenomes</taxon>
    </lineage>
</organism>
<reference evidence="1" key="1">
    <citation type="submission" date="2019-08" db="EMBL/GenBank/DDBJ databases">
        <authorList>
            <person name="Kucharzyk K."/>
            <person name="Murdoch R.W."/>
            <person name="Higgins S."/>
            <person name="Loffler F."/>
        </authorList>
    </citation>
    <scope>NUCLEOTIDE SEQUENCE</scope>
</reference>
<gene>
    <name evidence="1" type="ORF">SDC9_120020</name>
</gene>
<protein>
    <submittedName>
        <fullName evidence="1">Uncharacterized protein</fullName>
    </submittedName>
</protein>
<sequence>MGVVTGQHRVSCSARAFVHLVDLGLGRPDALTAEQFENPLRRVRQEGRQQGIGVRDDLQSDVQHRVATVGVVLQLPGFGLRQVLIGRTHHPHRLGDRLLELTLLQQRADRVEGSLAVLEQFDVDRQQFVSRRNGAVVLVGHRNRAVHEVAPLVGQLGVVATDELVPGEVGVAGFGAGHRDVVAQGVGSEFTQEVADVDDVPVGGVDL</sequence>
<proteinExistence type="predicted"/>
<dbReference type="AlphaFoldDB" id="A0A645C9L8"/>